<keyword evidence="1" id="KW-0175">Coiled coil</keyword>
<protein>
    <submittedName>
        <fullName evidence="4">Uncharacterized protein LOC107434158 isoform X1</fullName>
    </submittedName>
</protein>
<feature type="compositionally biased region" description="Acidic residues" evidence="2">
    <location>
        <begin position="257"/>
        <end position="266"/>
    </location>
</feature>
<feature type="region of interest" description="Disordered" evidence="2">
    <location>
        <begin position="255"/>
        <end position="284"/>
    </location>
</feature>
<reference evidence="4" key="1">
    <citation type="submission" date="2025-08" db="UniProtKB">
        <authorList>
            <consortium name="RefSeq"/>
        </authorList>
    </citation>
    <scope>IDENTIFICATION</scope>
    <source>
        <tissue evidence="4">Seedling</tissue>
    </source>
</reference>
<evidence type="ECO:0000256" key="2">
    <source>
        <dbReference type="SAM" id="MobiDB-lite"/>
    </source>
</evidence>
<organism evidence="3 4">
    <name type="scientific">Ziziphus jujuba</name>
    <name type="common">Chinese jujube</name>
    <name type="synonym">Ziziphus sativa</name>
    <dbReference type="NCBI Taxonomy" id="326968"/>
    <lineage>
        <taxon>Eukaryota</taxon>
        <taxon>Viridiplantae</taxon>
        <taxon>Streptophyta</taxon>
        <taxon>Embryophyta</taxon>
        <taxon>Tracheophyta</taxon>
        <taxon>Spermatophyta</taxon>
        <taxon>Magnoliopsida</taxon>
        <taxon>eudicotyledons</taxon>
        <taxon>Gunneridae</taxon>
        <taxon>Pentapetalae</taxon>
        <taxon>rosids</taxon>
        <taxon>fabids</taxon>
        <taxon>Rosales</taxon>
        <taxon>Rhamnaceae</taxon>
        <taxon>Paliureae</taxon>
        <taxon>Ziziphus</taxon>
    </lineage>
</organism>
<keyword evidence="3" id="KW-1185">Reference proteome</keyword>
<gene>
    <name evidence="4" type="primary">LOC107434158</name>
</gene>
<evidence type="ECO:0000313" key="3">
    <source>
        <dbReference type="Proteomes" id="UP001652623"/>
    </source>
</evidence>
<dbReference type="KEGG" id="zju:107434158"/>
<proteinExistence type="predicted"/>
<dbReference type="AlphaFoldDB" id="A0A6P4BE45"/>
<feature type="region of interest" description="Disordered" evidence="2">
    <location>
        <begin position="301"/>
        <end position="322"/>
    </location>
</feature>
<dbReference type="Proteomes" id="UP001652623">
    <property type="component" value="Chromosome 8"/>
</dbReference>
<feature type="compositionally biased region" description="Polar residues" evidence="2">
    <location>
        <begin position="273"/>
        <end position="284"/>
    </location>
</feature>
<dbReference type="SMR" id="A0A6P4BE45"/>
<feature type="compositionally biased region" description="Basic and acidic residues" evidence="2">
    <location>
        <begin position="507"/>
        <end position="528"/>
    </location>
</feature>
<dbReference type="InParanoid" id="A0A6P4BE45"/>
<feature type="compositionally biased region" description="Low complexity" evidence="2">
    <location>
        <begin position="310"/>
        <end position="319"/>
    </location>
</feature>
<accession>A0A6P4BE45</accession>
<dbReference type="GeneID" id="107434158"/>
<feature type="coiled-coil region" evidence="1">
    <location>
        <begin position="403"/>
        <end position="460"/>
    </location>
</feature>
<sequence length="541" mass="62464">MDKFSPTPTRINSNSRFAKFLEDNKNKIPNDVIVERVTNQKDPSLQKDGIVIHAYTLSLGLYLPFHPLIREILSRLCIAPIQLVPNCWRIMFGILALNFMCKINLGWKEFCYCYVVKQTSSGFHYFCLRDKNYALVTDLPNSEKGWKEELICLKGNWERAAGDTSNAVYSVPRSRTATSGHYSGEIKGFKPEDCEVKLRDLEKAWSFKYRDWRYLLNPANWRIVNISDMRTKSRTTGSSQLDGTMEEVTFQIVSSQENDDQEVEQGEELRAGCSTQSETIRDYSSSSFKKRKLIRLSHEKQIHPSHSYDSSPPLQSSSQLEHHVPPKDQIDLFRKTMSTLHYSFYKNDFEKSDEVSDLFEKDIELLEEKTDEETALEAAHLVMKAGVHVMSFVNRLDSKNMMIKKLHAIIERQGREIEELKLEVKRAKMEHLKCSTAAEIENVRKVLEEVRSEVTQIKEIKLQDQNKMSPYRSLERTPSYGASGLFGRSIMRSPSYSDLFNSLMRDYEPNAGENHHQGGNSHDPHEDLEFNIDFQPSPKTT</sequence>
<evidence type="ECO:0000313" key="4">
    <source>
        <dbReference type="RefSeq" id="XP_015901066.2"/>
    </source>
</evidence>
<evidence type="ECO:0000256" key="1">
    <source>
        <dbReference type="SAM" id="Coils"/>
    </source>
</evidence>
<feature type="region of interest" description="Disordered" evidence="2">
    <location>
        <begin position="507"/>
        <end position="541"/>
    </location>
</feature>
<dbReference type="RefSeq" id="XP_015901066.2">
    <property type="nucleotide sequence ID" value="XM_016045580.4"/>
</dbReference>
<name>A0A6P4BE45_ZIZJJ</name>